<dbReference type="OrthoDB" id="2419521at2759"/>
<sequence length="70" mass="8386">MSAKSDLCETCEIMKINIQYTMQYEKKLELTNNYLAYLNHAQEERDYYNVNIVKATEDAEMPDDRKQEKE</sequence>
<organism evidence="1 2">
    <name type="scientific">Cetraspora pellucida</name>
    <dbReference type="NCBI Taxonomy" id="1433469"/>
    <lineage>
        <taxon>Eukaryota</taxon>
        <taxon>Fungi</taxon>
        <taxon>Fungi incertae sedis</taxon>
        <taxon>Mucoromycota</taxon>
        <taxon>Glomeromycotina</taxon>
        <taxon>Glomeromycetes</taxon>
        <taxon>Diversisporales</taxon>
        <taxon>Gigasporaceae</taxon>
        <taxon>Cetraspora</taxon>
    </lineage>
</organism>
<dbReference type="EMBL" id="CAJVQA010001647">
    <property type="protein sequence ID" value="CAG8521310.1"/>
    <property type="molecule type" value="Genomic_DNA"/>
</dbReference>
<dbReference type="Proteomes" id="UP000789759">
    <property type="component" value="Unassembled WGS sequence"/>
</dbReference>
<proteinExistence type="predicted"/>
<evidence type="ECO:0000313" key="2">
    <source>
        <dbReference type="Proteomes" id="UP000789759"/>
    </source>
</evidence>
<feature type="non-terminal residue" evidence="1">
    <location>
        <position position="70"/>
    </location>
</feature>
<name>A0A9N9A9W2_9GLOM</name>
<reference evidence="1" key="1">
    <citation type="submission" date="2021-06" db="EMBL/GenBank/DDBJ databases">
        <authorList>
            <person name="Kallberg Y."/>
            <person name="Tangrot J."/>
            <person name="Rosling A."/>
        </authorList>
    </citation>
    <scope>NUCLEOTIDE SEQUENCE</scope>
    <source>
        <strain evidence="1">FL966</strain>
    </source>
</reference>
<accession>A0A9N9A9W2</accession>
<keyword evidence="2" id="KW-1185">Reference proteome</keyword>
<gene>
    <name evidence="1" type="ORF">CPELLU_LOCUS3398</name>
</gene>
<protein>
    <submittedName>
        <fullName evidence="1">24212_t:CDS:1</fullName>
    </submittedName>
</protein>
<comment type="caution">
    <text evidence="1">The sequence shown here is derived from an EMBL/GenBank/DDBJ whole genome shotgun (WGS) entry which is preliminary data.</text>
</comment>
<evidence type="ECO:0000313" key="1">
    <source>
        <dbReference type="EMBL" id="CAG8521310.1"/>
    </source>
</evidence>
<dbReference type="AlphaFoldDB" id="A0A9N9A9W2"/>